<keyword evidence="7" id="KW-1185">Reference proteome</keyword>
<dbReference type="Proteomes" id="UP001597519">
    <property type="component" value="Unassembled WGS sequence"/>
</dbReference>
<dbReference type="SUPFAM" id="SSF53850">
    <property type="entry name" value="Periplasmic binding protein-like II"/>
    <property type="match status" value="1"/>
</dbReference>
<dbReference type="Pfam" id="PF03466">
    <property type="entry name" value="LysR_substrate"/>
    <property type="match status" value="1"/>
</dbReference>
<dbReference type="InterPro" id="IPR036388">
    <property type="entry name" value="WH-like_DNA-bd_sf"/>
</dbReference>
<dbReference type="EMBL" id="JBHUOQ010000004">
    <property type="protein sequence ID" value="MFD2831249.1"/>
    <property type="molecule type" value="Genomic_DNA"/>
</dbReference>
<name>A0ABW5X0R6_9STAP</name>
<dbReference type="RefSeq" id="WP_377775279.1">
    <property type="nucleotide sequence ID" value="NZ_JBHUOQ010000004.1"/>
</dbReference>
<evidence type="ECO:0000256" key="2">
    <source>
        <dbReference type="ARBA" id="ARBA00023015"/>
    </source>
</evidence>
<evidence type="ECO:0000256" key="4">
    <source>
        <dbReference type="ARBA" id="ARBA00023163"/>
    </source>
</evidence>
<dbReference type="PANTHER" id="PTHR30419">
    <property type="entry name" value="HTH-TYPE TRANSCRIPTIONAL REGULATOR YBHD"/>
    <property type="match status" value="1"/>
</dbReference>
<evidence type="ECO:0000256" key="3">
    <source>
        <dbReference type="ARBA" id="ARBA00023125"/>
    </source>
</evidence>
<dbReference type="Gene3D" id="1.10.10.10">
    <property type="entry name" value="Winged helix-like DNA-binding domain superfamily/Winged helix DNA-binding domain"/>
    <property type="match status" value="1"/>
</dbReference>
<gene>
    <name evidence="6" type="ORF">ACFSX4_12310</name>
</gene>
<feature type="domain" description="HTH lysR-type" evidence="5">
    <location>
        <begin position="1"/>
        <end position="58"/>
    </location>
</feature>
<dbReference type="SUPFAM" id="SSF46785">
    <property type="entry name" value="Winged helix' DNA-binding domain"/>
    <property type="match status" value="1"/>
</dbReference>
<accession>A0ABW5X0R6</accession>
<comment type="caution">
    <text evidence="6">The sequence shown here is derived from an EMBL/GenBank/DDBJ whole genome shotgun (WGS) entry which is preliminary data.</text>
</comment>
<evidence type="ECO:0000313" key="7">
    <source>
        <dbReference type="Proteomes" id="UP001597519"/>
    </source>
</evidence>
<dbReference type="InterPro" id="IPR005119">
    <property type="entry name" value="LysR_subst-bd"/>
</dbReference>
<organism evidence="6 7">
    <name type="scientific">Corticicoccus populi</name>
    <dbReference type="NCBI Taxonomy" id="1812821"/>
    <lineage>
        <taxon>Bacteria</taxon>
        <taxon>Bacillati</taxon>
        <taxon>Bacillota</taxon>
        <taxon>Bacilli</taxon>
        <taxon>Bacillales</taxon>
        <taxon>Staphylococcaceae</taxon>
        <taxon>Corticicoccus</taxon>
    </lineage>
</organism>
<dbReference type="PROSITE" id="PS50931">
    <property type="entry name" value="HTH_LYSR"/>
    <property type="match status" value="1"/>
</dbReference>
<dbReference type="CDD" id="cd05466">
    <property type="entry name" value="PBP2_LTTR_substrate"/>
    <property type="match status" value="1"/>
</dbReference>
<dbReference type="InterPro" id="IPR000847">
    <property type="entry name" value="LysR_HTH_N"/>
</dbReference>
<keyword evidence="4" id="KW-0804">Transcription</keyword>
<protein>
    <submittedName>
        <fullName evidence="6">LysR family transcriptional regulator</fullName>
    </submittedName>
</protein>
<keyword evidence="3" id="KW-0238">DNA-binding</keyword>
<evidence type="ECO:0000313" key="6">
    <source>
        <dbReference type="EMBL" id="MFD2831249.1"/>
    </source>
</evidence>
<dbReference type="Pfam" id="PF00126">
    <property type="entry name" value="HTH_1"/>
    <property type="match status" value="1"/>
</dbReference>
<comment type="similarity">
    <text evidence="1">Belongs to the LysR transcriptional regulatory family.</text>
</comment>
<dbReference type="InterPro" id="IPR050950">
    <property type="entry name" value="HTH-type_LysR_regulators"/>
</dbReference>
<sequence length="294" mass="34001">MDIRTIKYFVALAEHENFTKASQSLKIAQPSLSYAIKKLEQDTGTQLFEREKKRVILTEIGQQFFIFAKEFLNHHQSLEKNLEYLGEYGTGAISIGMIESVKNWLPQIIDKHHQKYKDQKFELYEIITLKEMNNALKTSSLHLCISNHKMEDDLINCELLYEEEFILAAREEIFGKRKAVVSLKELKNIPLIITPNKFLTHQDILTVFETAGITPLIKYEVERFDTACSLVESGLGVTFLPKSYVTIPGSNTFQQMEISDFTPKRKVYLLYNKNRVSINSVSHFISLCRSFSKK</sequence>
<dbReference type="InterPro" id="IPR036390">
    <property type="entry name" value="WH_DNA-bd_sf"/>
</dbReference>
<proteinExistence type="inferred from homology"/>
<keyword evidence="2" id="KW-0805">Transcription regulation</keyword>
<dbReference type="PANTHER" id="PTHR30419:SF28">
    <property type="entry name" value="HTH-TYPE TRANSCRIPTIONAL REGULATOR BSDA"/>
    <property type="match status" value="1"/>
</dbReference>
<evidence type="ECO:0000259" key="5">
    <source>
        <dbReference type="PROSITE" id="PS50931"/>
    </source>
</evidence>
<evidence type="ECO:0000256" key="1">
    <source>
        <dbReference type="ARBA" id="ARBA00009437"/>
    </source>
</evidence>
<dbReference type="PRINTS" id="PR00039">
    <property type="entry name" value="HTHLYSR"/>
</dbReference>
<reference evidence="7" key="1">
    <citation type="journal article" date="2019" name="Int. J. Syst. Evol. Microbiol.">
        <title>The Global Catalogue of Microorganisms (GCM) 10K type strain sequencing project: providing services to taxonomists for standard genome sequencing and annotation.</title>
        <authorList>
            <consortium name="The Broad Institute Genomics Platform"/>
            <consortium name="The Broad Institute Genome Sequencing Center for Infectious Disease"/>
            <person name="Wu L."/>
            <person name="Ma J."/>
        </authorList>
    </citation>
    <scope>NUCLEOTIDE SEQUENCE [LARGE SCALE GENOMIC DNA]</scope>
    <source>
        <strain evidence="7">KCTC 33575</strain>
    </source>
</reference>
<dbReference type="Gene3D" id="3.40.190.290">
    <property type="match status" value="1"/>
</dbReference>